<dbReference type="Pfam" id="PF14397">
    <property type="entry name" value="ATPgrasp_ST"/>
    <property type="match status" value="1"/>
</dbReference>
<organism evidence="3 4">
    <name type="scientific">Pseudooceanicola marinus</name>
    <dbReference type="NCBI Taxonomy" id="396013"/>
    <lineage>
        <taxon>Bacteria</taxon>
        <taxon>Pseudomonadati</taxon>
        <taxon>Pseudomonadota</taxon>
        <taxon>Alphaproteobacteria</taxon>
        <taxon>Rhodobacterales</taxon>
        <taxon>Paracoccaceae</taxon>
        <taxon>Pseudooceanicola</taxon>
    </lineage>
</organism>
<dbReference type="RefSeq" id="WP_085886023.1">
    <property type="nucleotide sequence ID" value="NZ_FWFN01000001.1"/>
</dbReference>
<keyword evidence="1" id="KW-0067">ATP-binding</keyword>
<keyword evidence="4" id="KW-1185">Reference proteome</keyword>
<evidence type="ECO:0000313" key="4">
    <source>
        <dbReference type="Proteomes" id="UP000193963"/>
    </source>
</evidence>
<dbReference type="InterPro" id="IPR011761">
    <property type="entry name" value="ATP-grasp"/>
</dbReference>
<evidence type="ECO:0000313" key="3">
    <source>
        <dbReference type="EMBL" id="SLN10424.1"/>
    </source>
</evidence>
<keyword evidence="1" id="KW-0547">Nucleotide-binding</keyword>
<dbReference type="AlphaFoldDB" id="A0A1X6Y4W0"/>
<dbReference type="OrthoDB" id="8736147at2"/>
<proteinExistence type="predicted"/>
<dbReference type="InterPro" id="IPR039523">
    <property type="entry name" value="RimK-rel_E_lig_ATP-grasp"/>
</dbReference>
<evidence type="ECO:0000259" key="2">
    <source>
        <dbReference type="PROSITE" id="PS50975"/>
    </source>
</evidence>
<sequence length="396" mass="43619">MSSTKAPTALLAAPDMPKPPSHELIVKVARDYGVSPFRQAREMLQFSRGRQRLGLHEYYTFRLFDPERSIEEKRQFIGLLGNKDLNKRLSPRDMAIGTNVIVEDKIFFEALIKQLGFPTTDTQAVTSRTRHFGNIPRLDTVEAAEAFLLNEARYPLFIKPVSGSRSVGSALISERDLADGSLHLMNGRQIPARAVAEEMFADARGSYLLQSAVQQNATLSDVAGSAVGSMRVVTLMGDQMPEVLYTLWKVPSPSAMSDNYWQDGSMIAEIDPANGQVLQCHRGQGPAREALSLHPVSGKAFTDIRIPHWDAVIDVTTRCHALFAKSGVLGWDIAIGETGPKIIEANPNPHHTLYQLATGNGVLNESFDPKFEAVAAVQKARLEKAKAKSRKKKKTS</sequence>
<dbReference type="InterPro" id="IPR013815">
    <property type="entry name" value="ATP_grasp_subdomain_1"/>
</dbReference>
<dbReference type="GO" id="GO:0005524">
    <property type="term" value="F:ATP binding"/>
    <property type="evidence" value="ECO:0007669"/>
    <property type="project" value="UniProtKB-UniRule"/>
</dbReference>
<dbReference type="Gene3D" id="3.30.1490.20">
    <property type="entry name" value="ATP-grasp fold, A domain"/>
    <property type="match status" value="1"/>
</dbReference>
<gene>
    <name evidence="3" type="ORF">PSM7751_00079</name>
</gene>
<reference evidence="3 4" key="1">
    <citation type="submission" date="2017-03" db="EMBL/GenBank/DDBJ databases">
        <authorList>
            <person name="Afonso C.L."/>
            <person name="Miller P.J."/>
            <person name="Scott M.A."/>
            <person name="Spackman E."/>
            <person name="Goraichik I."/>
            <person name="Dimitrov K.M."/>
            <person name="Suarez D.L."/>
            <person name="Swayne D.E."/>
        </authorList>
    </citation>
    <scope>NUCLEOTIDE SEQUENCE [LARGE SCALE GENOMIC DNA]</scope>
    <source>
        <strain evidence="3 4">CECT 7751</strain>
    </source>
</reference>
<dbReference type="EMBL" id="FWFN01000001">
    <property type="protein sequence ID" value="SLN10424.1"/>
    <property type="molecule type" value="Genomic_DNA"/>
</dbReference>
<evidence type="ECO:0000256" key="1">
    <source>
        <dbReference type="PROSITE-ProRule" id="PRU00409"/>
    </source>
</evidence>
<name>A0A1X6Y4W0_9RHOB</name>
<dbReference type="GO" id="GO:0046872">
    <property type="term" value="F:metal ion binding"/>
    <property type="evidence" value="ECO:0007669"/>
    <property type="project" value="InterPro"/>
</dbReference>
<dbReference type="PROSITE" id="PS50975">
    <property type="entry name" value="ATP_GRASP"/>
    <property type="match status" value="1"/>
</dbReference>
<feature type="domain" description="ATP-grasp" evidence="2">
    <location>
        <begin position="109"/>
        <end position="376"/>
    </location>
</feature>
<protein>
    <recommendedName>
        <fullName evidence="2">ATP-grasp domain-containing protein</fullName>
    </recommendedName>
</protein>
<dbReference type="SUPFAM" id="SSF56059">
    <property type="entry name" value="Glutathione synthetase ATP-binding domain-like"/>
    <property type="match status" value="1"/>
</dbReference>
<dbReference type="Proteomes" id="UP000193963">
    <property type="component" value="Unassembled WGS sequence"/>
</dbReference>
<accession>A0A1X6Y4W0</accession>